<protein>
    <recommendedName>
        <fullName evidence="9">Regulator of volume decrease after cellular swelling-domain-containing protein</fullName>
    </recommendedName>
</protein>
<dbReference type="GO" id="GO:0005829">
    <property type="term" value="C:cytosol"/>
    <property type="evidence" value="ECO:0007669"/>
    <property type="project" value="InterPro"/>
</dbReference>
<comment type="similarity">
    <text evidence="3">Belongs to the pICln (TC 1.A.47) family.</text>
</comment>
<evidence type="ECO:0008006" key="9">
    <source>
        <dbReference type="Google" id="ProtNLM"/>
    </source>
</evidence>
<dbReference type="GO" id="GO:0034715">
    <property type="term" value="C:pICln-Sm protein complex"/>
    <property type="evidence" value="ECO:0007669"/>
    <property type="project" value="InterPro"/>
</dbReference>
<dbReference type="Pfam" id="PF03517">
    <property type="entry name" value="Voldacs"/>
    <property type="match status" value="1"/>
</dbReference>
<organism evidence="7 8">
    <name type="scientific">Hypholoma sublateritium (strain FD-334 SS-4)</name>
    <dbReference type="NCBI Taxonomy" id="945553"/>
    <lineage>
        <taxon>Eukaryota</taxon>
        <taxon>Fungi</taxon>
        <taxon>Dikarya</taxon>
        <taxon>Basidiomycota</taxon>
        <taxon>Agaricomycotina</taxon>
        <taxon>Agaricomycetes</taxon>
        <taxon>Agaricomycetidae</taxon>
        <taxon>Agaricales</taxon>
        <taxon>Agaricineae</taxon>
        <taxon>Strophariaceae</taxon>
        <taxon>Hypholoma</taxon>
    </lineage>
</organism>
<gene>
    <name evidence="7" type="ORF">HYPSUDRAFT_132960</name>
</gene>
<keyword evidence="4" id="KW-0963">Cytoplasm</keyword>
<dbReference type="InterPro" id="IPR039924">
    <property type="entry name" value="ICln/Lot5/Saf5"/>
</dbReference>
<dbReference type="GO" id="GO:0006821">
    <property type="term" value="P:chloride transport"/>
    <property type="evidence" value="ECO:0007669"/>
    <property type="project" value="InterPro"/>
</dbReference>
<dbReference type="GO" id="GO:0034709">
    <property type="term" value="C:methylosome"/>
    <property type="evidence" value="ECO:0007669"/>
    <property type="project" value="InterPro"/>
</dbReference>
<dbReference type="EMBL" id="KN817528">
    <property type="protein sequence ID" value="KJA26352.1"/>
    <property type="molecule type" value="Genomic_DNA"/>
</dbReference>
<dbReference type="InterPro" id="IPR011993">
    <property type="entry name" value="PH-like_dom_sf"/>
</dbReference>
<evidence type="ECO:0000256" key="6">
    <source>
        <dbReference type="SAM" id="MobiDB-lite"/>
    </source>
</evidence>
<dbReference type="Gene3D" id="2.30.29.30">
    <property type="entry name" value="Pleckstrin-homology domain (PH domain)/Phosphotyrosine-binding domain (PTB)"/>
    <property type="match status" value="1"/>
</dbReference>
<keyword evidence="5" id="KW-0539">Nucleus</keyword>
<evidence type="ECO:0000256" key="5">
    <source>
        <dbReference type="ARBA" id="ARBA00023242"/>
    </source>
</evidence>
<dbReference type="STRING" id="945553.A0A0D2LFE5"/>
<name>A0A0D2LFE5_HYPSF</name>
<feature type="compositionally biased region" description="Acidic residues" evidence="6">
    <location>
        <begin position="222"/>
        <end position="231"/>
    </location>
</feature>
<dbReference type="GO" id="GO:0000387">
    <property type="term" value="P:spliceosomal snRNP assembly"/>
    <property type="evidence" value="ECO:0007669"/>
    <property type="project" value="InterPro"/>
</dbReference>
<dbReference type="GO" id="GO:0006884">
    <property type="term" value="P:cell volume homeostasis"/>
    <property type="evidence" value="ECO:0007669"/>
    <property type="project" value="InterPro"/>
</dbReference>
<dbReference type="PANTHER" id="PTHR21399">
    <property type="entry name" value="CHLORIDE CONDUCTANCE REGULATORY PROTEIN ICLN"/>
    <property type="match status" value="1"/>
</dbReference>
<evidence type="ECO:0000256" key="1">
    <source>
        <dbReference type="ARBA" id="ARBA00004123"/>
    </source>
</evidence>
<dbReference type="PRINTS" id="PR01348">
    <property type="entry name" value="ICLNCHANNEL"/>
</dbReference>
<dbReference type="GO" id="GO:0005681">
    <property type="term" value="C:spliceosomal complex"/>
    <property type="evidence" value="ECO:0007669"/>
    <property type="project" value="TreeGrafter"/>
</dbReference>
<evidence type="ECO:0000313" key="8">
    <source>
        <dbReference type="Proteomes" id="UP000054270"/>
    </source>
</evidence>
<feature type="region of interest" description="Disordered" evidence="6">
    <location>
        <begin position="208"/>
        <end position="231"/>
    </location>
</feature>
<dbReference type="OMA" id="ESALVFM"/>
<reference evidence="8" key="1">
    <citation type="submission" date="2014-04" db="EMBL/GenBank/DDBJ databases">
        <title>Evolutionary Origins and Diversification of the Mycorrhizal Mutualists.</title>
        <authorList>
            <consortium name="DOE Joint Genome Institute"/>
            <consortium name="Mycorrhizal Genomics Consortium"/>
            <person name="Kohler A."/>
            <person name="Kuo A."/>
            <person name="Nagy L.G."/>
            <person name="Floudas D."/>
            <person name="Copeland A."/>
            <person name="Barry K.W."/>
            <person name="Cichocki N."/>
            <person name="Veneault-Fourrey C."/>
            <person name="LaButti K."/>
            <person name="Lindquist E.A."/>
            <person name="Lipzen A."/>
            <person name="Lundell T."/>
            <person name="Morin E."/>
            <person name="Murat C."/>
            <person name="Riley R."/>
            <person name="Ohm R."/>
            <person name="Sun H."/>
            <person name="Tunlid A."/>
            <person name="Henrissat B."/>
            <person name="Grigoriev I.V."/>
            <person name="Hibbett D.S."/>
            <person name="Martin F."/>
        </authorList>
    </citation>
    <scope>NUCLEOTIDE SEQUENCE [LARGE SCALE GENOMIC DNA]</scope>
    <source>
        <strain evidence="8">FD-334 SS-4</strain>
    </source>
</reference>
<evidence type="ECO:0000313" key="7">
    <source>
        <dbReference type="EMBL" id="KJA26352.1"/>
    </source>
</evidence>
<dbReference type="Proteomes" id="UP000054270">
    <property type="component" value="Unassembled WGS sequence"/>
</dbReference>
<keyword evidence="8" id="KW-1185">Reference proteome</keyword>
<dbReference type="GO" id="GO:0045292">
    <property type="term" value="P:mRNA cis splicing, via spliceosome"/>
    <property type="evidence" value="ECO:0007669"/>
    <property type="project" value="TreeGrafter"/>
</dbReference>
<dbReference type="PANTHER" id="PTHR21399:SF0">
    <property type="entry name" value="METHYLOSOME SUBUNIT PICLN"/>
    <property type="match status" value="1"/>
</dbReference>
<sequence>MPSLKSIVAVPNFVSKEEHTALVGSTPTSFNDIPPVLKYKEENVSVLIEPAFENFPSENAVQGTLYVLTSVLAFISTSGTGFQIEYPAITLHAVSRGTPQPSIYCQLDESYGTENDAASSDEVTDMRELTIVPQNAASLDHIFEALSECASLHPDPKGDEDDLDDAFIDLDPSTFETFTGDENEELSEVGRAALAHLESIIYDPHELRPDFSDADVNGNLDALEDAEEKNK</sequence>
<accession>A0A0D2LFE5</accession>
<proteinExistence type="inferred from homology"/>
<dbReference type="InterPro" id="IPR003521">
    <property type="entry name" value="ICln"/>
</dbReference>
<dbReference type="OrthoDB" id="19714at2759"/>
<comment type="subcellular location">
    <subcellularLocation>
        <location evidence="2">Cytoplasm</location>
    </subcellularLocation>
    <subcellularLocation>
        <location evidence="1">Nucleus</location>
    </subcellularLocation>
</comment>
<dbReference type="GO" id="GO:0005886">
    <property type="term" value="C:plasma membrane"/>
    <property type="evidence" value="ECO:0007669"/>
    <property type="project" value="InterPro"/>
</dbReference>
<dbReference type="AlphaFoldDB" id="A0A0D2LFE5"/>
<evidence type="ECO:0000256" key="4">
    <source>
        <dbReference type="ARBA" id="ARBA00022490"/>
    </source>
</evidence>
<evidence type="ECO:0000256" key="2">
    <source>
        <dbReference type="ARBA" id="ARBA00004496"/>
    </source>
</evidence>
<evidence type="ECO:0000256" key="3">
    <source>
        <dbReference type="ARBA" id="ARBA00007054"/>
    </source>
</evidence>